<feature type="compositionally biased region" description="Polar residues" evidence="1">
    <location>
        <begin position="57"/>
        <end position="78"/>
    </location>
</feature>
<feature type="region of interest" description="Disordered" evidence="1">
    <location>
        <begin position="1"/>
        <end position="78"/>
    </location>
</feature>
<sequence>MSMSSLSSDSTGERRAGSAASAAPMQLSRSSRTLSRSTDRKGVASALRRGSRSRSSWPWQPTGTCNSPTRNRALSQLQKPLPRRLLYPEARGFLCLHPRRSCLLRDMRVRCCHPEDRHWFLVHCLYRFTNSWSNV</sequence>
<evidence type="ECO:0000256" key="1">
    <source>
        <dbReference type="SAM" id="MobiDB-lite"/>
    </source>
</evidence>
<accession>A0A0A9E443</accession>
<protein>
    <submittedName>
        <fullName evidence="2">ACHT4</fullName>
    </submittedName>
</protein>
<dbReference type="EMBL" id="GBRH01204087">
    <property type="protein sequence ID" value="JAD93808.1"/>
    <property type="molecule type" value="Transcribed_RNA"/>
</dbReference>
<reference evidence="2" key="2">
    <citation type="journal article" date="2015" name="Data Brief">
        <title>Shoot transcriptome of the giant reed, Arundo donax.</title>
        <authorList>
            <person name="Barrero R.A."/>
            <person name="Guerrero F.D."/>
            <person name="Moolhuijzen P."/>
            <person name="Goolsby J.A."/>
            <person name="Tidwell J."/>
            <person name="Bellgard S.E."/>
            <person name="Bellgard M.I."/>
        </authorList>
    </citation>
    <scope>NUCLEOTIDE SEQUENCE</scope>
    <source>
        <tissue evidence="2">Shoot tissue taken approximately 20 cm above the soil surface</tissue>
    </source>
</reference>
<name>A0A0A9E443_ARUDO</name>
<feature type="compositionally biased region" description="Low complexity" evidence="1">
    <location>
        <begin position="17"/>
        <end position="36"/>
    </location>
</feature>
<dbReference type="AlphaFoldDB" id="A0A0A9E443"/>
<reference evidence="2" key="1">
    <citation type="submission" date="2014-09" db="EMBL/GenBank/DDBJ databases">
        <authorList>
            <person name="Magalhaes I.L.F."/>
            <person name="Oliveira U."/>
            <person name="Santos F.R."/>
            <person name="Vidigal T.H.D.A."/>
            <person name="Brescovit A.D."/>
            <person name="Santos A.J."/>
        </authorList>
    </citation>
    <scope>NUCLEOTIDE SEQUENCE</scope>
    <source>
        <tissue evidence="2">Shoot tissue taken approximately 20 cm above the soil surface</tissue>
    </source>
</reference>
<evidence type="ECO:0000313" key="2">
    <source>
        <dbReference type="EMBL" id="JAD93808.1"/>
    </source>
</evidence>
<proteinExistence type="predicted"/>
<feature type="compositionally biased region" description="Low complexity" evidence="1">
    <location>
        <begin position="1"/>
        <end position="10"/>
    </location>
</feature>
<organism evidence="2">
    <name type="scientific">Arundo donax</name>
    <name type="common">Giant reed</name>
    <name type="synonym">Donax arundinaceus</name>
    <dbReference type="NCBI Taxonomy" id="35708"/>
    <lineage>
        <taxon>Eukaryota</taxon>
        <taxon>Viridiplantae</taxon>
        <taxon>Streptophyta</taxon>
        <taxon>Embryophyta</taxon>
        <taxon>Tracheophyta</taxon>
        <taxon>Spermatophyta</taxon>
        <taxon>Magnoliopsida</taxon>
        <taxon>Liliopsida</taxon>
        <taxon>Poales</taxon>
        <taxon>Poaceae</taxon>
        <taxon>PACMAD clade</taxon>
        <taxon>Arundinoideae</taxon>
        <taxon>Arundineae</taxon>
        <taxon>Arundo</taxon>
    </lineage>
</organism>